<dbReference type="InterPro" id="IPR000626">
    <property type="entry name" value="Ubiquitin-like_dom"/>
</dbReference>
<dbReference type="InterPro" id="IPR029071">
    <property type="entry name" value="Ubiquitin-like_domsf"/>
</dbReference>
<dbReference type="Gene3D" id="3.10.20.90">
    <property type="entry name" value="Phosphatidylinositol 3-kinase Catalytic Subunit, Chain A, domain 1"/>
    <property type="match status" value="1"/>
</dbReference>
<feature type="domain" description="Ubiquitin-like" evidence="1">
    <location>
        <begin position="13"/>
        <end position="88"/>
    </location>
</feature>
<evidence type="ECO:0000313" key="3">
    <source>
        <dbReference type="Proteomes" id="UP001162131"/>
    </source>
</evidence>
<dbReference type="PROSITE" id="PS50053">
    <property type="entry name" value="UBIQUITIN_2"/>
    <property type="match status" value="1"/>
</dbReference>
<dbReference type="PANTHER" id="PTHR10562">
    <property type="entry name" value="SMALL UBIQUITIN-RELATED MODIFIER"/>
    <property type="match status" value="1"/>
</dbReference>
<proteinExistence type="predicted"/>
<reference evidence="2" key="1">
    <citation type="submission" date="2021-09" db="EMBL/GenBank/DDBJ databases">
        <authorList>
            <consortium name="AG Swart"/>
            <person name="Singh M."/>
            <person name="Singh A."/>
            <person name="Seah K."/>
            <person name="Emmerich C."/>
        </authorList>
    </citation>
    <scope>NUCLEOTIDE SEQUENCE</scope>
    <source>
        <strain evidence="2">ATCC30299</strain>
    </source>
</reference>
<evidence type="ECO:0000259" key="1">
    <source>
        <dbReference type="PROSITE" id="PS50053"/>
    </source>
</evidence>
<accession>A0AAU9K8B7</accession>
<sequence length="90" mass="10384">MLEERHREQAEYVTLKVRSQNGNEMFFKIKRLAHLRKLIEVYCAKAGIIITTTRFLFQGERIMGRHTAELLGLENGDEIIAVSEQIGGCY</sequence>
<dbReference type="EMBL" id="CAJZBQ010000063">
    <property type="protein sequence ID" value="CAG9335979.1"/>
    <property type="molecule type" value="Genomic_DNA"/>
</dbReference>
<comment type="caution">
    <text evidence="2">The sequence shown here is derived from an EMBL/GenBank/DDBJ whole genome shotgun (WGS) entry which is preliminary data.</text>
</comment>
<organism evidence="2 3">
    <name type="scientific">Blepharisma stoltei</name>
    <dbReference type="NCBI Taxonomy" id="1481888"/>
    <lineage>
        <taxon>Eukaryota</taxon>
        <taxon>Sar</taxon>
        <taxon>Alveolata</taxon>
        <taxon>Ciliophora</taxon>
        <taxon>Postciliodesmatophora</taxon>
        <taxon>Heterotrichea</taxon>
        <taxon>Heterotrichida</taxon>
        <taxon>Blepharismidae</taxon>
        <taxon>Blepharisma</taxon>
    </lineage>
</organism>
<dbReference type="AlphaFoldDB" id="A0AAU9K8B7"/>
<dbReference type="Pfam" id="PF11976">
    <property type="entry name" value="Rad60-SLD"/>
    <property type="match status" value="1"/>
</dbReference>
<dbReference type="InterPro" id="IPR022617">
    <property type="entry name" value="Rad60/SUMO-like_dom"/>
</dbReference>
<protein>
    <recommendedName>
        <fullName evidence="1">Ubiquitin-like domain-containing protein</fullName>
    </recommendedName>
</protein>
<keyword evidence="3" id="KW-1185">Reference proteome</keyword>
<gene>
    <name evidence="2" type="ORF">BSTOLATCC_MIC65287</name>
</gene>
<name>A0AAU9K8B7_9CILI</name>
<dbReference type="Proteomes" id="UP001162131">
    <property type="component" value="Unassembled WGS sequence"/>
</dbReference>
<evidence type="ECO:0000313" key="2">
    <source>
        <dbReference type="EMBL" id="CAG9335979.1"/>
    </source>
</evidence>
<dbReference type="SUPFAM" id="SSF54236">
    <property type="entry name" value="Ubiquitin-like"/>
    <property type="match status" value="1"/>
</dbReference>